<evidence type="ECO:0000313" key="2">
    <source>
        <dbReference type="Proteomes" id="UP000031599"/>
    </source>
</evidence>
<dbReference type="AlphaFoldDB" id="A0A0C2CYF3"/>
<evidence type="ECO:0000313" key="1">
    <source>
        <dbReference type="EMBL" id="KIG14670.1"/>
    </source>
</evidence>
<protein>
    <submittedName>
        <fullName evidence="1">Uncharacterized protein</fullName>
    </submittedName>
</protein>
<gene>
    <name evidence="1" type="ORF">DB30_06481</name>
</gene>
<name>A0A0C2CYF3_9BACT</name>
<comment type="caution">
    <text evidence="1">The sequence shown here is derived from an EMBL/GenBank/DDBJ whole genome shotgun (WGS) entry which is preliminary data.</text>
</comment>
<reference evidence="1 2" key="1">
    <citation type="submission" date="2014-12" db="EMBL/GenBank/DDBJ databases">
        <title>Genome assembly of Enhygromyxa salina DSM 15201.</title>
        <authorList>
            <person name="Sharma G."/>
            <person name="Subramanian S."/>
        </authorList>
    </citation>
    <scope>NUCLEOTIDE SEQUENCE [LARGE SCALE GENOMIC DNA]</scope>
    <source>
        <strain evidence="1 2">DSM 15201</strain>
    </source>
</reference>
<proteinExistence type="predicted"/>
<dbReference type="EMBL" id="JMCC02000068">
    <property type="protein sequence ID" value="KIG14670.1"/>
    <property type="molecule type" value="Genomic_DNA"/>
</dbReference>
<accession>A0A0C2CYF3</accession>
<dbReference type="Proteomes" id="UP000031599">
    <property type="component" value="Unassembled WGS sequence"/>
</dbReference>
<organism evidence="1 2">
    <name type="scientific">Enhygromyxa salina</name>
    <dbReference type="NCBI Taxonomy" id="215803"/>
    <lineage>
        <taxon>Bacteria</taxon>
        <taxon>Pseudomonadati</taxon>
        <taxon>Myxococcota</taxon>
        <taxon>Polyangia</taxon>
        <taxon>Nannocystales</taxon>
        <taxon>Nannocystaceae</taxon>
        <taxon>Enhygromyxa</taxon>
    </lineage>
</organism>
<dbReference type="PROSITE" id="PS51257">
    <property type="entry name" value="PROKAR_LIPOPROTEIN"/>
    <property type="match status" value="1"/>
</dbReference>
<dbReference type="RefSeq" id="WP_052553215.1">
    <property type="nucleotide sequence ID" value="NZ_JMCC02000068.1"/>
</dbReference>
<sequence length="112" mass="11526">MSWLRGRALLIIAVVLAGSCVSQEITLAQQRLAQSGGELELIGDLNGHGAAIVLVDGVAAHSAVLDGQRLSVQVPPLPRAGLVDVELVFADGTHERLLGALTVSAPSLNVSD</sequence>